<feature type="domain" description="DUF306" evidence="2">
    <location>
        <begin position="42"/>
        <end position="126"/>
    </location>
</feature>
<comment type="caution">
    <text evidence="3">The sequence shown here is derived from an EMBL/GenBank/DDBJ whole genome shotgun (WGS) entry which is preliminary data.</text>
</comment>
<evidence type="ECO:0000313" key="4">
    <source>
        <dbReference type="Proteomes" id="UP000276542"/>
    </source>
</evidence>
<sequence>MRIAFAAVLLLVLPACGREAGPTDSGMLAFAPSGEYVVTAVTVDGADHALVEGSEARLSFDDGKLGITAGCNHLFGDYSLAGDRLTAGAIGGTEMGCPEPLMAQDTWLAKLFSGDVTIGRDPLTLTAGDTVLTLTPRADVHPDTTLLGTAWALDGLIEGDSVSSIPAGPPVVLTLSKRSASVTGLCNGFGADVTLTGDEITWTPGMRTLIACADPARQQLDTTVSGILAGATSYTIEEATLTLTNGKQGLTFRAS</sequence>
<dbReference type="EMBL" id="QYRP01000002">
    <property type="protein sequence ID" value="RJS44921.1"/>
    <property type="molecule type" value="Genomic_DNA"/>
</dbReference>
<proteinExistence type="predicted"/>
<keyword evidence="4" id="KW-1185">Reference proteome</keyword>
<dbReference type="AlphaFoldDB" id="A0A3A5H4V1"/>
<evidence type="ECO:0000256" key="1">
    <source>
        <dbReference type="SAM" id="SignalP"/>
    </source>
</evidence>
<name>A0A3A5H4V1_9ACTN</name>
<dbReference type="Proteomes" id="UP000276542">
    <property type="component" value="Unassembled WGS sequence"/>
</dbReference>
<dbReference type="OrthoDB" id="507754at2"/>
<gene>
    <name evidence="3" type="ORF">D4739_00780</name>
</gene>
<dbReference type="PANTHER" id="PTHR35535:SF2">
    <property type="entry name" value="DUF306 DOMAIN-CONTAINING PROTEIN"/>
    <property type="match status" value="1"/>
</dbReference>
<dbReference type="PANTHER" id="PTHR35535">
    <property type="entry name" value="HEAT SHOCK PROTEIN HSLJ"/>
    <property type="match status" value="1"/>
</dbReference>
<feature type="domain" description="DUF306" evidence="2">
    <location>
        <begin position="145"/>
        <end position="250"/>
    </location>
</feature>
<evidence type="ECO:0000313" key="3">
    <source>
        <dbReference type="EMBL" id="RJS44921.1"/>
    </source>
</evidence>
<dbReference type="Pfam" id="PF03724">
    <property type="entry name" value="META"/>
    <property type="match status" value="2"/>
</dbReference>
<organism evidence="3 4">
    <name type="scientific">Nocardioides cavernaquae</name>
    <dbReference type="NCBI Taxonomy" id="2321396"/>
    <lineage>
        <taxon>Bacteria</taxon>
        <taxon>Bacillati</taxon>
        <taxon>Actinomycetota</taxon>
        <taxon>Actinomycetes</taxon>
        <taxon>Propionibacteriales</taxon>
        <taxon>Nocardioidaceae</taxon>
        <taxon>Nocardioides</taxon>
    </lineage>
</organism>
<evidence type="ECO:0000259" key="2">
    <source>
        <dbReference type="Pfam" id="PF03724"/>
    </source>
</evidence>
<feature type="chain" id="PRO_5017257237" evidence="1">
    <location>
        <begin position="21"/>
        <end position="255"/>
    </location>
</feature>
<feature type="signal peptide" evidence="1">
    <location>
        <begin position="1"/>
        <end position="20"/>
    </location>
</feature>
<dbReference type="InterPro" id="IPR053147">
    <property type="entry name" value="Hsp_HslJ-like"/>
</dbReference>
<dbReference type="InterPro" id="IPR005184">
    <property type="entry name" value="DUF306_Meta_HslJ"/>
</dbReference>
<protein>
    <submittedName>
        <fullName evidence="3">META domain-containing protein</fullName>
    </submittedName>
</protein>
<keyword evidence="1" id="KW-0732">Signal</keyword>
<reference evidence="4" key="1">
    <citation type="submission" date="2018-09" db="EMBL/GenBank/DDBJ databases">
        <authorList>
            <person name="Zhu H."/>
        </authorList>
    </citation>
    <scope>NUCLEOTIDE SEQUENCE [LARGE SCALE GENOMIC DNA]</scope>
    <source>
        <strain evidence="4">K1W22B-1</strain>
    </source>
</reference>
<accession>A0A3A5H4V1</accession>
<dbReference type="Gene3D" id="2.40.128.270">
    <property type="match status" value="2"/>
</dbReference>
<dbReference type="InterPro" id="IPR038670">
    <property type="entry name" value="HslJ-like_sf"/>
</dbReference>
<dbReference type="RefSeq" id="WP_120058799.1">
    <property type="nucleotide sequence ID" value="NZ_QYRP01000002.1"/>
</dbReference>